<dbReference type="Proteomes" id="UP000232883">
    <property type="component" value="Chromosome"/>
</dbReference>
<dbReference type="InterPro" id="IPR031329">
    <property type="entry name" value="NEUT/ALK_ceramidase_N"/>
</dbReference>
<evidence type="ECO:0000259" key="1">
    <source>
        <dbReference type="Pfam" id="PF04734"/>
    </source>
</evidence>
<accession>A0A2K8Z3Q3</accession>
<gene>
    <name evidence="2" type="ORF">CWM47_23175</name>
</gene>
<dbReference type="Pfam" id="PF04734">
    <property type="entry name" value="Ceramidase_alk"/>
    <property type="match status" value="1"/>
</dbReference>
<dbReference type="RefSeq" id="WP_100990557.1">
    <property type="nucleotide sequence ID" value="NZ_CP025096.1"/>
</dbReference>
<name>A0A2K8Z3Q3_9BACT</name>
<organism evidence="2 3">
    <name type="scientific">Spirosoma pollinicola</name>
    <dbReference type="NCBI Taxonomy" id="2057025"/>
    <lineage>
        <taxon>Bacteria</taxon>
        <taxon>Pseudomonadati</taxon>
        <taxon>Bacteroidota</taxon>
        <taxon>Cytophagia</taxon>
        <taxon>Cytophagales</taxon>
        <taxon>Cytophagaceae</taxon>
        <taxon>Spirosoma</taxon>
    </lineage>
</organism>
<dbReference type="OrthoDB" id="928338at2"/>
<dbReference type="AlphaFoldDB" id="A0A2K8Z3Q3"/>
<dbReference type="KEGG" id="spir:CWM47_23175"/>
<protein>
    <recommendedName>
        <fullName evidence="1">Neutral/alkaline non-lysosomal ceramidase N-terminal domain-containing protein</fullName>
    </recommendedName>
</protein>
<feature type="domain" description="Neutral/alkaline non-lysosomal ceramidase N-terminal" evidence="1">
    <location>
        <begin position="81"/>
        <end position="187"/>
    </location>
</feature>
<dbReference type="EMBL" id="CP025096">
    <property type="protein sequence ID" value="AUD04492.1"/>
    <property type="molecule type" value="Genomic_DNA"/>
</dbReference>
<sequence length="423" mass="46459">MRRYRVTLFVIALVVINVLGLSFTFVSRDSYKSSLYYRFTRQRFAWLLSDPHPKYTIQAGWAKVTISPSGASSTSRKDSIQTRALVLDNGTTRAVMITVDLPMMPPTVAQALEKRLPKLGFAWKNVYLGATYSQSDPGGWASDYMGQQKMGTYNEQRVNQLTEAILKAVTVAQQTKETVQIRYTKSEREGQKQLSSGGGSRAAEPVYVLQLRKQTGQSALICSGLASENSTDSTNSFYSLAQELEKQTHSFTLGLVGSILDAGQPGSVSQKDPAALAAQLTTLLDRQPFQTDSTLVAQTTPLIQNDPHIRVSQYVRLKPWLAKALYGDYPAELKALRIGQTVFVGCPGGVSAELGNSLLNLPVAAQRQLVITSYNGGNLGQIVPDKYYYAENSPYAIGQINRFGPHTAEFFNDITQSLVSSLK</sequence>
<evidence type="ECO:0000313" key="3">
    <source>
        <dbReference type="Proteomes" id="UP000232883"/>
    </source>
</evidence>
<reference evidence="2 3" key="1">
    <citation type="submission" date="2017-11" db="EMBL/GenBank/DDBJ databases">
        <title>Taxonomic description and genome sequences of Spirosoma HA7 sp. nov., isolated from pollen microhabitat of Corylus avellana.</title>
        <authorList>
            <person name="Ambika Manirajan B."/>
            <person name="Suarez C."/>
            <person name="Ratering S."/>
            <person name="Geissler-Plaum R."/>
            <person name="Cardinale M."/>
            <person name="Sylvia S."/>
        </authorList>
    </citation>
    <scope>NUCLEOTIDE SEQUENCE [LARGE SCALE GENOMIC DNA]</scope>
    <source>
        <strain evidence="2 3">HA7</strain>
    </source>
</reference>
<proteinExistence type="predicted"/>
<evidence type="ECO:0000313" key="2">
    <source>
        <dbReference type="EMBL" id="AUD04492.1"/>
    </source>
</evidence>
<keyword evidence="3" id="KW-1185">Reference proteome</keyword>